<protein>
    <submittedName>
        <fullName evidence="1">Uncharacterized protein</fullName>
    </submittedName>
</protein>
<dbReference type="Proteomes" id="UP001608902">
    <property type="component" value="Unassembled WGS sequence"/>
</dbReference>
<gene>
    <name evidence="1" type="ORF">AB6A40_008510</name>
</gene>
<comment type="caution">
    <text evidence="1">The sequence shown here is derived from an EMBL/GenBank/DDBJ whole genome shotgun (WGS) entry which is preliminary data.</text>
</comment>
<sequence>MMLPSSFGQESPHLVYPGLPAKPPTLNAKCEKEFMEEAIKLLQKTDKNSDVNWLCVLNGDEFRGGRECNAHVTTSGKAYDITGRLYYGGGVADMKAKLVGDAKL</sequence>
<evidence type="ECO:0000313" key="1">
    <source>
        <dbReference type="EMBL" id="MFH4981801.1"/>
    </source>
</evidence>
<name>A0ABD6EPN7_9BILA</name>
<reference evidence="1 2" key="1">
    <citation type="submission" date="2024-08" db="EMBL/GenBank/DDBJ databases">
        <title>Gnathostoma spinigerum genome.</title>
        <authorList>
            <person name="Gonzalez-Bertolin B."/>
            <person name="Monzon S."/>
            <person name="Zaballos A."/>
            <person name="Jimenez P."/>
            <person name="Dekumyoy P."/>
            <person name="Varona S."/>
            <person name="Cuesta I."/>
            <person name="Sumanam S."/>
            <person name="Adisakwattana P."/>
            <person name="Gasser R.B."/>
            <person name="Hernandez-Gonzalez A."/>
            <person name="Young N.D."/>
            <person name="Perteguer M.J."/>
        </authorList>
    </citation>
    <scope>NUCLEOTIDE SEQUENCE [LARGE SCALE GENOMIC DNA]</scope>
    <source>
        <strain evidence="1">AL3</strain>
        <tissue evidence="1">Liver</tissue>
    </source>
</reference>
<dbReference type="AlphaFoldDB" id="A0ABD6EPN7"/>
<evidence type="ECO:0000313" key="2">
    <source>
        <dbReference type="Proteomes" id="UP001608902"/>
    </source>
</evidence>
<accession>A0ABD6EPN7</accession>
<dbReference type="EMBL" id="JBGFUD010007914">
    <property type="protein sequence ID" value="MFH4981801.1"/>
    <property type="molecule type" value="Genomic_DNA"/>
</dbReference>
<keyword evidence="2" id="KW-1185">Reference proteome</keyword>
<proteinExistence type="predicted"/>
<organism evidence="1 2">
    <name type="scientific">Gnathostoma spinigerum</name>
    <dbReference type="NCBI Taxonomy" id="75299"/>
    <lineage>
        <taxon>Eukaryota</taxon>
        <taxon>Metazoa</taxon>
        <taxon>Ecdysozoa</taxon>
        <taxon>Nematoda</taxon>
        <taxon>Chromadorea</taxon>
        <taxon>Rhabditida</taxon>
        <taxon>Spirurina</taxon>
        <taxon>Gnathostomatomorpha</taxon>
        <taxon>Gnathostomatoidea</taxon>
        <taxon>Gnathostomatidae</taxon>
        <taxon>Gnathostoma</taxon>
    </lineage>
</organism>